<protein>
    <recommendedName>
        <fullName evidence="4">Glycosyltransferase WbsX</fullName>
    </recommendedName>
</protein>
<organism evidence="2 3">
    <name type="scientific">Nitrosomonas europaea (strain ATCC 19718 / CIP 103999 / KCTC 2705 / NBRC 14298)</name>
    <dbReference type="NCBI Taxonomy" id="228410"/>
    <lineage>
        <taxon>Bacteria</taxon>
        <taxon>Pseudomonadati</taxon>
        <taxon>Pseudomonadota</taxon>
        <taxon>Betaproteobacteria</taxon>
        <taxon>Nitrosomonadales</taxon>
        <taxon>Nitrosomonadaceae</taxon>
        <taxon>Nitrosomonas</taxon>
    </lineage>
</organism>
<evidence type="ECO:0008006" key="4">
    <source>
        <dbReference type="Google" id="ProtNLM"/>
    </source>
</evidence>
<keyword evidence="3" id="KW-1185">Reference proteome</keyword>
<reference evidence="2 3" key="1">
    <citation type="journal article" date="2003" name="J. Bacteriol.">
        <title>Complete genome sequence of the ammonia-oxidizing bacterium and obligate chemolithoautotroph Nitrosomonas europaea.</title>
        <authorList>
            <person name="Chain P."/>
            <person name="Lamerdin J."/>
            <person name="Larimer F."/>
            <person name="Regala W."/>
            <person name="Land M."/>
            <person name="Hauser L."/>
            <person name="Hooper A."/>
            <person name="Klotz M."/>
            <person name="Norton J."/>
            <person name="Sayavedra-Soto L."/>
            <person name="Arciero D."/>
            <person name="Hommes N."/>
            <person name="Whittaker M."/>
            <person name="Arp D."/>
        </authorList>
    </citation>
    <scope>NUCLEOTIDE SEQUENCE [LARGE SCALE GENOMIC DNA]</scope>
    <source>
        <strain evidence="3">ATCC 19718 / CIP 103999 / KCTC 2705 / NBRC 14298</strain>
    </source>
</reference>
<dbReference type="HOGENOM" id="CLU_038570_0_0_4"/>
<dbReference type="CDD" id="cd11579">
    <property type="entry name" value="Glyco_tran_WbsX"/>
    <property type="match status" value="1"/>
</dbReference>
<dbReference type="Pfam" id="PF14307">
    <property type="entry name" value="Glyco_tran_WbsX"/>
    <property type="match status" value="1"/>
</dbReference>
<keyword evidence="1" id="KW-1133">Transmembrane helix</keyword>
<dbReference type="eggNOG" id="COG3754">
    <property type="taxonomic scope" value="Bacteria"/>
</dbReference>
<dbReference type="InterPro" id="IPR032719">
    <property type="entry name" value="WbsX"/>
</dbReference>
<dbReference type="AlphaFoldDB" id="Q82X15"/>
<evidence type="ECO:0000256" key="1">
    <source>
        <dbReference type="SAM" id="Phobius"/>
    </source>
</evidence>
<dbReference type="KEGG" id="neu:NE0485"/>
<accession>Q82X15</accession>
<evidence type="ECO:0000313" key="3">
    <source>
        <dbReference type="Proteomes" id="UP000001416"/>
    </source>
</evidence>
<dbReference type="PhylomeDB" id="Q82X15"/>
<dbReference type="EMBL" id="AL954747">
    <property type="protein sequence ID" value="CAD84396.1"/>
    <property type="molecule type" value="Genomic_DNA"/>
</dbReference>
<gene>
    <name evidence="2" type="ordered locus">NE0485</name>
</gene>
<dbReference type="Gene3D" id="3.20.20.80">
    <property type="entry name" value="Glycosidases"/>
    <property type="match status" value="1"/>
</dbReference>
<proteinExistence type="predicted"/>
<name>Q82X15_NITEU</name>
<keyword evidence="1" id="KW-0472">Membrane</keyword>
<dbReference type="PANTHER" id="PTHR41244">
    <property type="entry name" value="RHAMNAN SYNTHESIS F"/>
    <property type="match status" value="1"/>
</dbReference>
<dbReference type="Proteomes" id="UP000001416">
    <property type="component" value="Chromosome"/>
</dbReference>
<sequence>MKRVNQNLYQLLRRIYWRLPLPEETKELLVGFARRFLRGMKKALAEPVTTASSASVSREKILQEYANQILAIPRKSGNEYVEISSSSYQRKEGDAKILAYYLPQFHPTKENDMWWGKGVTEWNNVSRAMPQYVGHYQPRLPGELGYYDLRILDNMRRQVELAQMYGIYGFCFYYYWFDGKRLLDKPLDMFLEAKTIDFPFSLCWANESWTRRFDGSCGEILVKQSETVESYIAFINSVVPYMRDSRYIRMNGKPIFTIYRPSFIPECASTITAWREHCVKAGIGDIYIIGIKEHTWDVNLIELGFDAQSEFHPGTLFKHCVDISSQINYMQDFGGIVLDYRDIVEHKKYFLYNHPKLHRAAMPMWDNSARRDNKGMIFEGASPDLYERWLTDILLEAKNREDLEDHYIFINAWNEWGEGAYLEPDKKYGYAYLNATRQAIEGVRS</sequence>
<evidence type="ECO:0000313" key="2">
    <source>
        <dbReference type="EMBL" id="CAD84396.1"/>
    </source>
</evidence>
<keyword evidence="1" id="KW-0812">Transmembrane</keyword>
<dbReference type="STRING" id="228410.NE0485"/>
<feature type="transmembrane region" description="Helical" evidence="1">
    <location>
        <begin position="159"/>
        <end position="177"/>
    </location>
</feature>
<dbReference type="PANTHER" id="PTHR41244:SF1">
    <property type="entry name" value="GLYCOSYLTRANSFERASE"/>
    <property type="match status" value="1"/>
</dbReference>